<gene>
    <name evidence="1" type="ORF">IZO911_LOCUS31046</name>
    <name evidence="2" type="ORF">KXQ929_LOCUS20377</name>
</gene>
<dbReference type="EMBL" id="CAJNOE010000498">
    <property type="protein sequence ID" value="CAF1245536.1"/>
    <property type="molecule type" value="Genomic_DNA"/>
</dbReference>
<protein>
    <recommendedName>
        <fullName evidence="4">Integrase catalytic domain-containing protein</fullName>
    </recommendedName>
</protein>
<dbReference type="AlphaFoldDB" id="A0A819EY33"/>
<dbReference type="EMBL" id="CAJOBB010001429">
    <property type="protein sequence ID" value="CAF3856038.1"/>
    <property type="molecule type" value="Genomic_DNA"/>
</dbReference>
<dbReference type="InterPro" id="IPR036397">
    <property type="entry name" value="RNaseH_sf"/>
</dbReference>
<evidence type="ECO:0008006" key="4">
    <source>
        <dbReference type="Google" id="ProtNLM"/>
    </source>
</evidence>
<dbReference type="Gene3D" id="3.30.420.10">
    <property type="entry name" value="Ribonuclease H-like superfamily/Ribonuclease H"/>
    <property type="match status" value="1"/>
</dbReference>
<dbReference type="Proteomes" id="UP000663868">
    <property type="component" value="Unassembled WGS sequence"/>
</dbReference>
<comment type="caution">
    <text evidence="2">The sequence shown here is derived from an EMBL/GenBank/DDBJ whole genome shotgun (WGS) entry which is preliminary data.</text>
</comment>
<organism evidence="2 3">
    <name type="scientific">Adineta steineri</name>
    <dbReference type="NCBI Taxonomy" id="433720"/>
    <lineage>
        <taxon>Eukaryota</taxon>
        <taxon>Metazoa</taxon>
        <taxon>Spiralia</taxon>
        <taxon>Gnathifera</taxon>
        <taxon>Rotifera</taxon>
        <taxon>Eurotatoria</taxon>
        <taxon>Bdelloidea</taxon>
        <taxon>Adinetida</taxon>
        <taxon>Adinetidae</taxon>
        <taxon>Adineta</taxon>
    </lineage>
</organism>
<reference evidence="2" key="1">
    <citation type="submission" date="2021-02" db="EMBL/GenBank/DDBJ databases">
        <authorList>
            <person name="Nowell W R."/>
        </authorList>
    </citation>
    <scope>NUCLEOTIDE SEQUENCE</scope>
</reference>
<dbReference type="Proteomes" id="UP000663860">
    <property type="component" value="Unassembled WGS sequence"/>
</dbReference>
<evidence type="ECO:0000313" key="2">
    <source>
        <dbReference type="EMBL" id="CAF3856038.1"/>
    </source>
</evidence>
<accession>A0A819EY33</accession>
<evidence type="ECO:0000313" key="3">
    <source>
        <dbReference type="Proteomes" id="UP000663868"/>
    </source>
</evidence>
<sequence>MYETINLYSKSCCDYAQHNIRPLKPDEYFESIAPPTEVFAMVELDFWSPLSELFASSNRYVIVLTNYLTKCVIVKAVPRNTAQITAESIVETALMF</sequence>
<proteinExistence type="predicted"/>
<name>A0A819EY33_9BILA</name>
<dbReference type="GO" id="GO:0003676">
    <property type="term" value="F:nucleic acid binding"/>
    <property type="evidence" value="ECO:0007669"/>
    <property type="project" value="InterPro"/>
</dbReference>
<evidence type="ECO:0000313" key="1">
    <source>
        <dbReference type="EMBL" id="CAF1245536.1"/>
    </source>
</evidence>